<sequence>MLPSSLVPDSPHLGPRSNYVQSRGLNRKQPGLVCASAAIKRGAKKGINDLIEEERKGGNHTDSGSGGESMNGAPGTLLEQGIVGLLKCVKILVVLQSRWRLVVRIPSILLFVNPERLLLFLPIALLQKFMICDQIRKDAVSEVLLCQAWHIAIHSSLMWQGPPTAKPPLLLHRLLITVDKHTGGEAPHPPFSPSIPTET</sequence>
<dbReference type="EMBL" id="JAUPFM010000003">
    <property type="protein sequence ID" value="KAK2856245.1"/>
    <property type="molecule type" value="Genomic_DNA"/>
</dbReference>
<dbReference type="AlphaFoldDB" id="A0AA88NMW4"/>
<comment type="caution">
    <text evidence="2">The sequence shown here is derived from an EMBL/GenBank/DDBJ whole genome shotgun (WGS) entry which is preliminary data.</text>
</comment>
<gene>
    <name evidence="2" type="ORF">Q5P01_004980</name>
</gene>
<evidence type="ECO:0000313" key="2">
    <source>
        <dbReference type="EMBL" id="KAK2856245.1"/>
    </source>
</evidence>
<proteinExistence type="predicted"/>
<evidence type="ECO:0000313" key="3">
    <source>
        <dbReference type="Proteomes" id="UP001187415"/>
    </source>
</evidence>
<feature type="region of interest" description="Disordered" evidence="1">
    <location>
        <begin position="1"/>
        <end position="23"/>
    </location>
</feature>
<accession>A0AA88NMW4</accession>
<name>A0AA88NMW4_CHASR</name>
<evidence type="ECO:0000256" key="1">
    <source>
        <dbReference type="SAM" id="MobiDB-lite"/>
    </source>
</evidence>
<protein>
    <submittedName>
        <fullName evidence="2">Uncharacterized protein</fullName>
    </submittedName>
</protein>
<keyword evidence="3" id="KW-1185">Reference proteome</keyword>
<dbReference type="Proteomes" id="UP001187415">
    <property type="component" value="Unassembled WGS sequence"/>
</dbReference>
<organism evidence="2 3">
    <name type="scientific">Channa striata</name>
    <name type="common">Snakehead murrel</name>
    <name type="synonym">Ophicephalus striatus</name>
    <dbReference type="NCBI Taxonomy" id="64152"/>
    <lineage>
        <taxon>Eukaryota</taxon>
        <taxon>Metazoa</taxon>
        <taxon>Chordata</taxon>
        <taxon>Craniata</taxon>
        <taxon>Vertebrata</taxon>
        <taxon>Euteleostomi</taxon>
        <taxon>Actinopterygii</taxon>
        <taxon>Neopterygii</taxon>
        <taxon>Teleostei</taxon>
        <taxon>Neoteleostei</taxon>
        <taxon>Acanthomorphata</taxon>
        <taxon>Anabantaria</taxon>
        <taxon>Anabantiformes</taxon>
        <taxon>Channoidei</taxon>
        <taxon>Channidae</taxon>
        <taxon>Channa</taxon>
    </lineage>
</organism>
<reference evidence="2" key="1">
    <citation type="submission" date="2023-07" db="EMBL/GenBank/DDBJ databases">
        <title>Chromosome-level Genome Assembly of Striped Snakehead (Channa striata).</title>
        <authorList>
            <person name="Liu H."/>
        </authorList>
    </citation>
    <scope>NUCLEOTIDE SEQUENCE</scope>
    <source>
        <strain evidence="2">Gz</strain>
        <tissue evidence="2">Muscle</tissue>
    </source>
</reference>